<proteinExistence type="predicted"/>
<evidence type="ECO:0000256" key="1">
    <source>
        <dbReference type="SAM" id="MobiDB-lite"/>
    </source>
</evidence>
<keyword evidence="4" id="KW-1185">Reference proteome</keyword>
<organism evidence="3 4">
    <name type="scientific">Fukomys damarensis</name>
    <name type="common">Damaraland mole rat</name>
    <name type="synonym">Cryptomys damarensis</name>
    <dbReference type="NCBI Taxonomy" id="885580"/>
    <lineage>
        <taxon>Eukaryota</taxon>
        <taxon>Metazoa</taxon>
        <taxon>Chordata</taxon>
        <taxon>Craniata</taxon>
        <taxon>Vertebrata</taxon>
        <taxon>Euteleostomi</taxon>
        <taxon>Mammalia</taxon>
        <taxon>Eutheria</taxon>
        <taxon>Euarchontoglires</taxon>
        <taxon>Glires</taxon>
        <taxon>Rodentia</taxon>
        <taxon>Hystricomorpha</taxon>
        <taxon>Bathyergidae</taxon>
        <taxon>Fukomys</taxon>
    </lineage>
</organism>
<feature type="compositionally biased region" description="Basic and acidic residues" evidence="1">
    <location>
        <begin position="90"/>
        <end position="101"/>
    </location>
</feature>
<dbReference type="eggNOG" id="KOG3854">
    <property type="taxonomic scope" value="Eukaryota"/>
</dbReference>
<feature type="domain" description="SprT-like" evidence="2">
    <location>
        <begin position="204"/>
        <end position="362"/>
    </location>
</feature>
<reference evidence="3 4" key="1">
    <citation type="submission" date="2013-11" db="EMBL/GenBank/DDBJ databases">
        <title>The Damaraland mole rat (Fukomys damarensis) genome and evolution of African mole rats.</title>
        <authorList>
            <person name="Gladyshev V.N."/>
            <person name="Fang X."/>
        </authorList>
    </citation>
    <scope>NUCLEOTIDE SEQUENCE [LARGE SCALE GENOMIC DNA]</scope>
    <source>
        <tissue evidence="3">Liver</tissue>
    </source>
</reference>
<dbReference type="InterPro" id="IPR006640">
    <property type="entry name" value="SprT-like_domain"/>
</dbReference>
<evidence type="ECO:0000313" key="4">
    <source>
        <dbReference type="Proteomes" id="UP000028990"/>
    </source>
</evidence>
<dbReference type="AlphaFoldDB" id="A0A091CV90"/>
<gene>
    <name evidence="3" type="ORF">H920_16629</name>
</gene>
<sequence>MDKSEEQLDHSGPSFIQDKDGYFVDVSSTINEKSEPNASRKIHQKKQNGPLVIDSESDDECVHKKKKAKIYKVNSEDKKEVDECVVSQHDSPDNVHKKQDLGENVNKPPTDPEADLEIIDPKSPNTEEVIFEPRKWKCKTNNTSGVTPAGSGPKKHAFSEKRSSAAKVEKCETGTAMCQIPGCFLLDIEKSKPYSGKEFEKNKDELIQKIYALFNATVFDQKLPEKIDITWNKKLLRTAGFCITSEREYPKKERCAKIEISLKVCDSADRLRDTLIHEICHAASWLIDGVGDSHGDTWQYYANKSNKVHPELPSVTRCHSYAINYKIYYECKQCKTRIGRYTRSLKTEHITCAVCKGPLVLLPLTRKDGTPISAM</sequence>
<dbReference type="GO" id="GO:0005634">
    <property type="term" value="C:nucleus"/>
    <property type="evidence" value="ECO:0007669"/>
    <property type="project" value="TreeGrafter"/>
</dbReference>
<evidence type="ECO:0000259" key="2">
    <source>
        <dbReference type="SMART" id="SM00731"/>
    </source>
</evidence>
<dbReference type="PANTHER" id="PTHR23099">
    <property type="entry name" value="TRANSCRIPTIONAL REGULATOR"/>
    <property type="match status" value="1"/>
</dbReference>
<evidence type="ECO:0000313" key="3">
    <source>
        <dbReference type="EMBL" id="KFO21988.1"/>
    </source>
</evidence>
<protein>
    <submittedName>
        <fullName evidence="3">Acidic repeat-containing protein</fullName>
    </submittedName>
</protein>
<dbReference type="Proteomes" id="UP000028990">
    <property type="component" value="Unassembled WGS sequence"/>
</dbReference>
<name>A0A091CV90_FUKDA</name>
<dbReference type="Pfam" id="PF10263">
    <property type="entry name" value="SprT-like"/>
    <property type="match status" value="1"/>
</dbReference>
<feature type="region of interest" description="Disordered" evidence="1">
    <location>
        <begin position="1"/>
        <end position="119"/>
    </location>
</feature>
<dbReference type="SMART" id="SM00731">
    <property type="entry name" value="SprT"/>
    <property type="match status" value="1"/>
</dbReference>
<dbReference type="EMBL" id="KN124216">
    <property type="protein sequence ID" value="KFO21988.1"/>
    <property type="molecule type" value="Genomic_DNA"/>
</dbReference>
<dbReference type="GO" id="GO:0006974">
    <property type="term" value="P:DNA damage response"/>
    <property type="evidence" value="ECO:0007669"/>
    <property type="project" value="UniProtKB-ARBA"/>
</dbReference>
<accession>A0A091CV90</accession>
<dbReference type="PANTHER" id="PTHR23099:SF0">
    <property type="entry name" value="GERM CELL NUCLEAR ACIDIC PROTEIN"/>
    <property type="match status" value="1"/>
</dbReference>